<feature type="region of interest" description="Disordered" evidence="1">
    <location>
        <begin position="1"/>
        <end position="41"/>
    </location>
</feature>
<feature type="region of interest" description="Disordered" evidence="1">
    <location>
        <begin position="130"/>
        <end position="152"/>
    </location>
</feature>
<sequence length="249" mass="26874">MSAGPAPPPADGDGDGLLRGSRARSYGSLVRSPLSPVRQRRVEHQLEAGETLPGLALSQIKPNEYKTSLFRSETSLPKADDVNLLQMEQIKRANRLYTNDSIFLKKSLSIPVLSDMDGCANGGDVTGEDGGGDNAGCAPAHNRSTRSASANELGDVRQRAADLTPVDFLKRLDELINQSKQAAVRGCQDAEKRVAALEAACTRGASGWRPLPRSSTGQQQREAAHRAVPLTITKLTMNVRDREDDIFEL</sequence>
<proteinExistence type="predicted"/>
<protein>
    <submittedName>
        <fullName evidence="2">Putative lysM and putative peptidoglycan-binding domain-containing protein 1</fullName>
    </submittedName>
</protein>
<evidence type="ECO:0000313" key="2">
    <source>
        <dbReference type="EMBL" id="AWP15781.1"/>
    </source>
</evidence>
<keyword evidence="3" id="KW-1185">Reference proteome</keyword>
<dbReference type="Gene3D" id="3.10.350.10">
    <property type="entry name" value="LysM domain"/>
    <property type="match status" value="1"/>
</dbReference>
<evidence type="ECO:0000313" key="3">
    <source>
        <dbReference type="Proteomes" id="UP000246464"/>
    </source>
</evidence>
<evidence type="ECO:0000256" key="1">
    <source>
        <dbReference type="SAM" id="MobiDB-lite"/>
    </source>
</evidence>
<gene>
    <name evidence="2" type="ORF">SMAX5B_005312</name>
</gene>
<dbReference type="STRING" id="52904.ENSSMAP00000027618"/>
<dbReference type="AlphaFoldDB" id="A0A2U9CGQ4"/>
<feature type="compositionally biased region" description="Pro residues" evidence="1">
    <location>
        <begin position="1"/>
        <end position="10"/>
    </location>
</feature>
<dbReference type="EMBL" id="CP026258">
    <property type="protein sequence ID" value="AWP15781.1"/>
    <property type="molecule type" value="Genomic_DNA"/>
</dbReference>
<dbReference type="PANTHER" id="PTHR20932">
    <property type="entry name" value="LYSM AND PUTATIVE PEPTIDOGLYCAN-BINDING DOMAIN-CONTAINING PROTEIN"/>
    <property type="match status" value="1"/>
</dbReference>
<accession>A0A2U9CGQ4</accession>
<dbReference type="InterPro" id="IPR036779">
    <property type="entry name" value="LysM_dom_sf"/>
</dbReference>
<organism evidence="2 3">
    <name type="scientific">Scophthalmus maximus</name>
    <name type="common">Turbot</name>
    <name type="synonym">Psetta maxima</name>
    <dbReference type="NCBI Taxonomy" id="52904"/>
    <lineage>
        <taxon>Eukaryota</taxon>
        <taxon>Metazoa</taxon>
        <taxon>Chordata</taxon>
        <taxon>Craniata</taxon>
        <taxon>Vertebrata</taxon>
        <taxon>Euteleostomi</taxon>
        <taxon>Actinopterygii</taxon>
        <taxon>Neopterygii</taxon>
        <taxon>Teleostei</taxon>
        <taxon>Neoteleostei</taxon>
        <taxon>Acanthomorphata</taxon>
        <taxon>Carangaria</taxon>
        <taxon>Pleuronectiformes</taxon>
        <taxon>Pleuronectoidei</taxon>
        <taxon>Scophthalmidae</taxon>
        <taxon>Scophthalmus</taxon>
    </lineage>
</organism>
<dbReference type="Proteomes" id="UP000246464">
    <property type="component" value="Chromosome 16"/>
</dbReference>
<dbReference type="PANTHER" id="PTHR20932:SF2">
    <property type="entry name" value="AND PUTATIVE PEPTIDOGLYCAN-BINDING DOMAIN-CONTAINING PROTEIN 1-RELATED"/>
    <property type="match status" value="1"/>
</dbReference>
<reference evidence="2 3" key="1">
    <citation type="submission" date="2017-12" db="EMBL/GenBank/DDBJ databases">
        <title>Integrating genomic resources of turbot (Scophthalmus maximus) in depth evaluation of genetic and physical mapping variation across individuals.</title>
        <authorList>
            <person name="Martinez P."/>
        </authorList>
    </citation>
    <scope>NUCLEOTIDE SEQUENCE [LARGE SCALE GENOMIC DNA]</scope>
</reference>
<dbReference type="InterPro" id="IPR045030">
    <property type="entry name" value="LYSM1-4"/>
</dbReference>
<name>A0A2U9CGQ4_SCOMX</name>